<sequence>MHLSALRSRCEIPSVLLPVIWCPRVSEELLCAPLMIFGMSFREDNSSCSVSMQLEVFADQCPTDLYVGLYYALIYVQKSMRNSIGFTSGCLVPGGLLLPSGIRILGLLITSGIRVLDVQTASGIRIVGLLITSGIRVLDVLTTNGIRILGVLLTRIFCPLMIFDSLGLLQTSGNRLLDLSPTGGIRPLGALPTSVIRFLGLLPTSGNRLLGLSPTSGIRILDALPTSDNRFLGVLPTSDVCYC</sequence>
<evidence type="ECO:0000313" key="2">
    <source>
        <dbReference type="Proteomes" id="UP001054837"/>
    </source>
</evidence>
<evidence type="ECO:0000313" key="1">
    <source>
        <dbReference type="EMBL" id="GIY14886.1"/>
    </source>
</evidence>
<proteinExistence type="predicted"/>
<reference evidence="1 2" key="1">
    <citation type="submission" date="2021-06" db="EMBL/GenBank/DDBJ databases">
        <title>Caerostris darwini draft genome.</title>
        <authorList>
            <person name="Kono N."/>
            <person name="Arakawa K."/>
        </authorList>
    </citation>
    <scope>NUCLEOTIDE SEQUENCE [LARGE SCALE GENOMIC DNA]</scope>
</reference>
<name>A0AAV4R2R2_9ARAC</name>
<dbReference type="EMBL" id="BPLQ01005425">
    <property type="protein sequence ID" value="GIY14886.1"/>
    <property type="molecule type" value="Genomic_DNA"/>
</dbReference>
<protein>
    <submittedName>
        <fullName evidence="1">Uncharacterized protein</fullName>
    </submittedName>
</protein>
<gene>
    <name evidence="1" type="ORF">CDAR_462841</name>
</gene>
<comment type="caution">
    <text evidence="1">The sequence shown here is derived from an EMBL/GenBank/DDBJ whole genome shotgun (WGS) entry which is preliminary data.</text>
</comment>
<dbReference type="Proteomes" id="UP001054837">
    <property type="component" value="Unassembled WGS sequence"/>
</dbReference>
<keyword evidence="2" id="KW-1185">Reference proteome</keyword>
<dbReference type="AlphaFoldDB" id="A0AAV4R2R2"/>
<organism evidence="1 2">
    <name type="scientific">Caerostris darwini</name>
    <dbReference type="NCBI Taxonomy" id="1538125"/>
    <lineage>
        <taxon>Eukaryota</taxon>
        <taxon>Metazoa</taxon>
        <taxon>Ecdysozoa</taxon>
        <taxon>Arthropoda</taxon>
        <taxon>Chelicerata</taxon>
        <taxon>Arachnida</taxon>
        <taxon>Araneae</taxon>
        <taxon>Araneomorphae</taxon>
        <taxon>Entelegynae</taxon>
        <taxon>Araneoidea</taxon>
        <taxon>Araneidae</taxon>
        <taxon>Caerostris</taxon>
    </lineage>
</organism>
<accession>A0AAV4R2R2</accession>